<reference evidence="3 4" key="1">
    <citation type="submission" date="2019-01" db="EMBL/GenBank/DDBJ databases">
        <title>Complete genome sequencing of Aequorivita sp. H23M31.</title>
        <authorList>
            <person name="Bae J.-W."/>
        </authorList>
    </citation>
    <scope>NUCLEOTIDE SEQUENCE [LARGE SCALE GENOMIC DNA]</scope>
    <source>
        <strain evidence="3 4">H23M31</strain>
    </source>
</reference>
<keyword evidence="4" id="KW-1185">Reference proteome</keyword>
<dbReference type="OrthoDB" id="1442645at2"/>
<gene>
    <name evidence="3" type="ORF">EI546_03910</name>
</gene>
<evidence type="ECO:0000256" key="2">
    <source>
        <dbReference type="SAM" id="MobiDB-lite"/>
    </source>
</evidence>
<name>A0A410G103_9FLAO</name>
<evidence type="ECO:0000256" key="1">
    <source>
        <dbReference type="SAM" id="Coils"/>
    </source>
</evidence>
<feature type="region of interest" description="Disordered" evidence="2">
    <location>
        <begin position="32"/>
        <end position="58"/>
    </location>
</feature>
<feature type="coiled-coil region" evidence="1">
    <location>
        <begin position="64"/>
        <end position="91"/>
    </location>
</feature>
<keyword evidence="1" id="KW-0175">Coiled coil</keyword>
<dbReference type="PROSITE" id="PS51257">
    <property type="entry name" value="PROKAR_LIPOPROTEIN"/>
    <property type="match status" value="1"/>
</dbReference>
<organism evidence="3 4">
    <name type="scientific">Aequorivita ciconiae</name>
    <dbReference type="NCBI Taxonomy" id="2494375"/>
    <lineage>
        <taxon>Bacteria</taxon>
        <taxon>Pseudomonadati</taxon>
        <taxon>Bacteroidota</taxon>
        <taxon>Flavobacteriia</taxon>
        <taxon>Flavobacteriales</taxon>
        <taxon>Flavobacteriaceae</taxon>
        <taxon>Aequorivita</taxon>
    </lineage>
</organism>
<dbReference type="Proteomes" id="UP000285517">
    <property type="component" value="Chromosome"/>
</dbReference>
<proteinExistence type="predicted"/>
<accession>A0A410G103</accession>
<dbReference type="EMBL" id="CP034951">
    <property type="protein sequence ID" value="QAA80925.1"/>
    <property type="molecule type" value="Genomic_DNA"/>
</dbReference>
<evidence type="ECO:0000313" key="4">
    <source>
        <dbReference type="Proteomes" id="UP000285517"/>
    </source>
</evidence>
<dbReference type="RefSeq" id="WP_128249318.1">
    <property type="nucleotide sequence ID" value="NZ_CP034951.1"/>
</dbReference>
<evidence type="ECO:0000313" key="3">
    <source>
        <dbReference type="EMBL" id="QAA80925.1"/>
    </source>
</evidence>
<sequence>MKSFKIAILCFCTIFFISCKDKSTDSKVDLETEPTTELTAPDNSHAVDIDDENDTPGIMRTQDMTDMYQELNMTEDQIKRFEEDYKQKLNRRSSDNIEDHNLVDLQMDESLKDVLTPEQYAKFQEWRKSNPGER</sequence>
<dbReference type="KEGG" id="aev:EI546_03910"/>
<dbReference type="AlphaFoldDB" id="A0A410G103"/>
<protein>
    <submittedName>
        <fullName evidence="3">Uncharacterized protein</fullName>
    </submittedName>
</protein>